<sequence length="27" mass="2971">MSKKILIMCRMNRSPAGLIRSGPPALE</sequence>
<evidence type="ECO:0000313" key="1">
    <source>
        <dbReference type="EMBL" id="WVZ56812.1"/>
    </source>
</evidence>
<organism evidence="1 2">
    <name type="scientific">Paspalum notatum var. saurae</name>
    <dbReference type="NCBI Taxonomy" id="547442"/>
    <lineage>
        <taxon>Eukaryota</taxon>
        <taxon>Viridiplantae</taxon>
        <taxon>Streptophyta</taxon>
        <taxon>Embryophyta</taxon>
        <taxon>Tracheophyta</taxon>
        <taxon>Spermatophyta</taxon>
        <taxon>Magnoliopsida</taxon>
        <taxon>Liliopsida</taxon>
        <taxon>Poales</taxon>
        <taxon>Poaceae</taxon>
        <taxon>PACMAD clade</taxon>
        <taxon>Panicoideae</taxon>
        <taxon>Andropogonodae</taxon>
        <taxon>Paspaleae</taxon>
        <taxon>Paspalinae</taxon>
        <taxon>Paspalum</taxon>
    </lineage>
</organism>
<evidence type="ECO:0000313" key="2">
    <source>
        <dbReference type="Proteomes" id="UP001341281"/>
    </source>
</evidence>
<name>A0AAQ3Q1A7_PASNO</name>
<gene>
    <name evidence="1" type="ORF">U9M48_007289</name>
</gene>
<keyword evidence="2" id="KW-1185">Reference proteome</keyword>
<proteinExistence type="predicted"/>
<accession>A0AAQ3Q1A7</accession>
<reference evidence="1 2" key="1">
    <citation type="submission" date="2024-02" db="EMBL/GenBank/DDBJ databases">
        <title>High-quality chromosome-scale genome assembly of Pensacola bahiagrass (Paspalum notatum Flugge var. saurae).</title>
        <authorList>
            <person name="Vega J.M."/>
            <person name="Podio M."/>
            <person name="Orjuela J."/>
            <person name="Siena L.A."/>
            <person name="Pessino S.C."/>
            <person name="Combes M.C."/>
            <person name="Mariac C."/>
            <person name="Albertini E."/>
            <person name="Pupilli F."/>
            <person name="Ortiz J.P.A."/>
            <person name="Leblanc O."/>
        </authorList>
    </citation>
    <scope>NUCLEOTIDE SEQUENCE [LARGE SCALE GENOMIC DNA]</scope>
    <source>
        <strain evidence="1">R1</strain>
        <tissue evidence="1">Leaf</tissue>
    </source>
</reference>
<protein>
    <submittedName>
        <fullName evidence="1">Uncharacterized protein</fullName>
    </submittedName>
</protein>
<dbReference type="AlphaFoldDB" id="A0AAQ3Q1A7"/>
<dbReference type="EMBL" id="CP144746">
    <property type="protein sequence ID" value="WVZ56812.1"/>
    <property type="molecule type" value="Genomic_DNA"/>
</dbReference>
<dbReference type="Proteomes" id="UP001341281">
    <property type="component" value="Chromosome 02"/>
</dbReference>